<dbReference type="PANTHER" id="PTHR43741:SF4">
    <property type="entry name" value="FMN-DEPENDENT NADH:QUINONE OXIDOREDUCTASE"/>
    <property type="match status" value="1"/>
</dbReference>
<comment type="caution">
    <text evidence="2">The sequence shown here is derived from an EMBL/GenBank/DDBJ whole genome shotgun (WGS) entry which is preliminary data.</text>
</comment>
<dbReference type="EMBL" id="AYZH01000009">
    <property type="protein sequence ID" value="KRN02192.1"/>
    <property type="molecule type" value="Genomic_DNA"/>
</dbReference>
<evidence type="ECO:0000259" key="1">
    <source>
        <dbReference type="Pfam" id="PF02525"/>
    </source>
</evidence>
<accession>A0A0R2DDW3</accession>
<dbReference type="Proteomes" id="UP000051589">
    <property type="component" value="Unassembled WGS sequence"/>
</dbReference>
<reference evidence="2 3" key="1">
    <citation type="journal article" date="2015" name="Genome Announc.">
        <title>Expanding the biotechnology potential of lactobacilli through comparative genomics of 213 strains and associated genera.</title>
        <authorList>
            <person name="Sun Z."/>
            <person name="Harris H.M."/>
            <person name="McCann A."/>
            <person name="Guo C."/>
            <person name="Argimon S."/>
            <person name="Zhang W."/>
            <person name="Yang X."/>
            <person name="Jeffery I.B."/>
            <person name="Cooney J.C."/>
            <person name="Kagawa T.F."/>
            <person name="Liu W."/>
            <person name="Song Y."/>
            <person name="Salvetti E."/>
            <person name="Wrobel A."/>
            <person name="Rasinkangas P."/>
            <person name="Parkhill J."/>
            <person name="Rea M.C."/>
            <person name="O'Sullivan O."/>
            <person name="Ritari J."/>
            <person name="Douillard F.P."/>
            <person name="Paul Ross R."/>
            <person name="Yang R."/>
            <person name="Briner A.E."/>
            <person name="Felis G.E."/>
            <person name="de Vos W.M."/>
            <person name="Barrangou R."/>
            <person name="Klaenhammer T.R."/>
            <person name="Caufield P.W."/>
            <person name="Cui Y."/>
            <person name="Zhang H."/>
            <person name="O'Toole P.W."/>
        </authorList>
    </citation>
    <scope>NUCLEOTIDE SEQUENCE [LARGE SCALE GENOMIC DNA]</scope>
    <source>
        <strain evidence="2 3">DSM 21775</strain>
    </source>
</reference>
<dbReference type="InterPro" id="IPR003680">
    <property type="entry name" value="Flavodoxin_fold"/>
</dbReference>
<gene>
    <name evidence="2" type="ORF">FD13_GL002065</name>
</gene>
<evidence type="ECO:0000313" key="3">
    <source>
        <dbReference type="Proteomes" id="UP000051589"/>
    </source>
</evidence>
<proteinExistence type="predicted"/>
<dbReference type="AlphaFoldDB" id="A0A0R2DDW3"/>
<dbReference type="InterPro" id="IPR029039">
    <property type="entry name" value="Flavoprotein-like_sf"/>
</dbReference>
<dbReference type="STRING" id="1423803.FD13_GL002065"/>
<keyword evidence="3" id="KW-1185">Reference proteome</keyword>
<organism evidence="2 3">
    <name type="scientific">Levilactobacillus senmaizukei DSM 21775 = NBRC 103853</name>
    <dbReference type="NCBI Taxonomy" id="1423803"/>
    <lineage>
        <taxon>Bacteria</taxon>
        <taxon>Bacillati</taxon>
        <taxon>Bacillota</taxon>
        <taxon>Bacilli</taxon>
        <taxon>Lactobacillales</taxon>
        <taxon>Lactobacillaceae</taxon>
        <taxon>Levilactobacillus</taxon>
    </lineage>
</organism>
<dbReference type="Gene3D" id="3.40.50.360">
    <property type="match status" value="1"/>
</dbReference>
<evidence type="ECO:0000313" key="2">
    <source>
        <dbReference type="EMBL" id="KRN02192.1"/>
    </source>
</evidence>
<protein>
    <recommendedName>
        <fullName evidence="1">Flavodoxin-like fold domain-containing protein</fullName>
    </recommendedName>
</protein>
<feature type="domain" description="Flavodoxin-like fold" evidence="1">
    <location>
        <begin position="7"/>
        <end position="160"/>
    </location>
</feature>
<name>A0A0R2DDW3_9LACO</name>
<dbReference type="PANTHER" id="PTHR43741">
    <property type="entry name" value="FMN-DEPENDENT NADH-AZOREDUCTASE 1"/>
    <property type="match status" value="1"/>
</dbReference>
<sequence length="193" mass="21565">MEGVILKKIVILTGSPHHPGTSESLADSFEKGAREAGNELYRFDAGRRTSEFSLLQLQETPGTEEALEPDDIITKEVMPKLIEADVVVLVSSLYYYGINAALKAVIDRFYAYNHDLHGNNGYKDSSHGNHQAITLISGYGQESAFRSLKAYFDQLLNYMRWDRISDVLASDALNGAKLKKHQEEAYQLGKSIH</sequence>
<dbReference type="PATRIC" id="fig|1423803.3.peg.2125"/>
<dbReference type="SUPFAM" id="SSF52218">
    <property type="entry name" value="Flavoproteins"/>
    <property type="match status" value="1"/>
</dbReference>
<dbReference type="InterPro" id="IPR050104">
    <property type="entry name" value="FMN-dep_NADH:Q_OxRdtase_AzoR1"/>
</dbReference>
<dbReference type="Pfam" id="PF02525">
    <property type="entry name" value="Flavodoxin_2"/>
    <property type="match status" value="1"/>
</dbReference>